<comment type="caution">
    <text evidence="1">The sequence shown here is derived from an EMBL/GenBank/DDBJ whole genome shotgun (WGS) entry which is preliminary data.</text>
</comment>
<gene>
    <name evidence="1" type="ORF">PSON_ATCC_30995.1.T0200351</name>
</gene>
<keyword evidence="2" id="KW-1185">Reference proteome</keyword>
<evidence type="ECO:0000313" key="1">
    <source>
        <dbReference type="EMBL" id="CAD8065650.1"/>
    </source>
</evidence>
<accession>A0A8S1LCT8</accession>
<dbReference type="EMBL" id="CAJJDN010000020">
    <property type="protein sequence ID" value="CAD8065650.1"/>
    <property type="molecule type" value="Genomic_DNA"/>
</dbReference>
<dbReference type="Proteomes" id="UP000692954">
    <property type="component" value="Unassembled WGS sequence"/>
</dbReference>
<name>A0A8S1LCT8_9CILI</name>
<reference evidence="1" key="1">
    <citation type="submission" date="2021-01" db="EMBL/GenBank/DDBJ databases">
        <authorList>
            <consortium name="Genoscope - CEA"/>
            <person name="William W."/>
        </authorList>
    </citation>
    <scope>NUCLEOTIDE SEQUENCE</scope>
</reference>
<evidence type="ECO:0000313" key="2">
    <source>
        <dbReference type="Proteomes" id="UP000692954"/>
    </source>
</evidence>
<sequence length="126" mass="14135">MFVPQEYVRVTSENPPIEYLKSPQVLKPSPKTSVNLILNLQCGLMLKVLVKVALFQTRGPPKTLLPKQQLKQIVFVLIRNVSVVLKSPVPDDIVPIIAGISVSVVFEESQKAFTIYFESLLEKMIT</sequence>
<dbReference type="AlphaFoldDB" id="A0A8S1LCT8"/>
<protein>
    <submittedName>
        <fullName evidence="1">Uncharacterized protein</fullName>
    </submittedName>
</protein>
<proteinExistence type="predicted"/>
<organism evidence="1 2">
    <name type="scientific">Paramecium sonneborni</name>
    <dbReference type="NCBI Taxonomy" id="65129"/>
    <lineage>
        <taxon>Eukaryota</taxon>
        <taxon>Sar</taxon>
        <taxon>Alveolata</taxon>
        <taxon>Ciliophora</taxon>
        <taxon>Intramacronucleata</taxon>
        <taxon>Oligohymenophorea</taxon>
        <taxon>Peniculida</taxon>
        <taxon>Parameciidae</taxon>
        <taxon>Paramecium</taxon>
    </lineage>
</organism>